<dbReference type="FunFam" id="2.70.160.11:FF:000003">
    <property type="entry name" value="Protein arginine N-methyltransferase 5"/>
    <property type="match status" value="1"/>
</dbReference>
<dbReference type="PIRSF" id="PIRSF015894">
    <property type="entry name" value="Skb1_MeTrfase"/>
    <property type="match status" value="1"/>
</dbReference>
<dbReference type="PANTHER" id="PTHR10738:SF0">
    <property type="entry name" value="PROTEIN ARGININE N-METHYLTRANSFERASE 5"/>
    <property type="match status" value="1"/>
</dbReference>
<feature type="domain" description="PRMT5 arginine-N-methyltransferase" evidence="9">
    <location>
        <begin position="458"/>
        <end position="627"/>
    </location>
</feature>
<dbReference type="InterPro" id="IPR029063">
    <property type="entry name" value="SAM-dependent_MTases_sf"/>
</dbReference>
<dbReference type="Pfam" id="PF17286">
    <property type="entry name" value="PRMT5_C"/>
    <property type="match status" value="1"/>
</dbReference>
<name>A0A1Y1IQL0_KLENI</name>
<evidence type="ECO:0000256" key="8">
    <source>
        <dbReference type="SAM" id="MobiDB-lite"/>
    </source>
</evidence>
<feature type="active site" description="Proton donor/acceptor" evidence="5">
    <location>
        <position position="598"/>
    </location>
</feature>
<dbReference type="InterPro" id="IPR035075">
    <property type="entry name" value="PRMT5"/>
</dbReference>
<evidence type="ECO:0000313" key="12">
    <source>
        <dbReference type="EMBL" id="GAQ92994.1"/>
    </source>
</evidence>
<evidence type="ECO:0000256" key="6">
    <source>
        <dbReference type="PIRSR" id="PIRSR015894-2"/>
    </source>
</evidence>
<evidence type="ECO:0000259" key="10">
    <source>
        <dbReference type="Pfam" id="PF17285"/>
    </source>
</evidence>
<feature type="compositionally biased region" description="Low complexity" evidence="8">
    <location>
        <begin position="396"/>
        <end position="407"/>
    </location>
</feature>
<dbReference type="GO" id="GO:0006355">
    <property type="term" value="P:regulation of DNA-templated transcription"/>
    <property type="evidence" value="ECO:0000318"/>
    <property type="project" value="GO_Central"/>
</dbReference>
<organism evidence="12 13">
    <name type="scientific">Klebsormidium nitens</name>
    <name type="common">Green alga</name>
    <name type="synonym">Ulothrix nitens</name>
    <dbReference type="NCBI Taxonomy" id="105231"/>
    <lineage>
        <taxon>Eukaryota</taxon>
        <taxon>Viridiplantae</taxon>
        <taxon>Streptophyta</taxon>
        <taxon>Klebsormidiophyceae</taxon>
        <taxon>Klebsormidiales</taxon>
        <taxon>Klebsormidiaceae</taxon>
        <taxon>Klebsormidium</taxon>
    </lineage>
</organism>
<dbReference type="InterPro" id="IPR007857">
    <property type="entry name" value="Arg_MeTrfase_PRMT5"/>
</dbReference>
<dbReference type="Pfam" id="PF17285">
    <property type="entry name" value="PRMT5_TIM"/>
    <property type="match status" value="1"/>
</dbReference>
<protein>
    <recommendedName>
        <fullName evidence="4">Protein arginine N-methyltransferase</fullName>
    </recommendedName>
</protein>
<dbReference type="PANTHER" id="PTHR10738">
    <property type="entry name" value="PROTEIN ARGININE N-METHYLTRANSFERASE 5"/>
    <property type="match status" value="1"/>
</dbReference>
<dbReference type="Pfam" id="PF05185">
    <property type="entry name" value="PRMT5"/>
    <property type="match status" value="1"/>
</dbReference>
<comment type="similarity">
    <text evidence="4">Belongs to the class I-like SAM-binding methyltransferase superfamily.</text>
</comment>
<gene>
    <name evidence="12" type="ORF">KFL_012390020</name>
</gene>
<feature type="binding site" evidence="6">
    <location>
        <position position="486"/>
    </location>
    <ligand>
        <name>S-adenosyl-L-methionine</name>
        <dbReference type="ChEBI" id="CHEBI:59789"/>
    </ligand>
</feature>
<dbReference type="GO" id="GO:0032259">
    <property type="term" value="P:methylation"/>
    <property type="evidence" value="ECO:0007669"/>
    <property type="project" value="UniProtKB-KW"/>
</dbReference>
<dbReference type="STRING" id="105231.A0A1Y1IQL0"/>
<evidence type="ECO:0000256" key="2">
    <source>
        <dbReference type="ARBA" id="ARBA00022679"/>
    </source>
</evidence>
<dbReference type="GO" id="GO:0005634">
    <property type="term" value="C:nucleus"/>
    <property type="evidence" value="ECO:0000318"/>
    <property type="project" value="GO_Central"/>
</dbReference>
<evidence type="ECO:0000313" key="13">
    <source>
        <dbReference type="Proteomes" id="UP000054558"/>
    </source>
</evidence>
<dbReference type="GO" id="GO:0005829">
    <property type="term" value="C:cytosol"/>
    <property type="evidence" value="ECO:0000318"/>
    <property type="project" value="GO_Central"/>
</dbReference>
<evidence type="ECO:0000256" key="3">
    <source>
        <dbReference type="ARBA" id="ARBA00022691"/>
    </source>
</evidence>
<feature type="domain" description="PRMT5 oligomerisation" evidence="11">
    <location>
        <begin position="630"/>
        <end position="796"/>
    </location>
</feature>
<keyword evidence="2 4" id="KW-0808">Transferase</keyword>
<feature type="region of interest" description="Disordered" evidence="8">
    <location>
        <begin position="396"/>
        <end position="434"/>
    </location>
</feature>
<dbReference type="SUPFAM" id="SSF53335">
    <property type="entry name" value="S-adenosyl-L-methionine-dependent methyltransferases"/>
    <property type="match status" value="1"/>
</dbReference>
<evidence type="ECO:0000256" key="1">
    <source>
        <dbReference type="ARBA" id="ARBA00022603"/>
    </source>
</evidence>
<dbReference type="InterPro" id="IPR035248">
    <property type="entry name" value="PRMT5_C"/>
</dbReference>
<evidence type="ECO:0000256" key="7">
    <source>
        <dbReference type="PIRSR" id="PIRSR015894-3"/>
    </source>
</evidence>
<feature type="active site" description="Proton donor/acceptor" evidence="5">
    <location>
        <position position="607"/>
    </location>
</feature>
<feature type="site" description="Critical for specifying symmetric addition of methyl groups" evidence="7">
    <location>
        <position position="489"/>
    </location>
</feature>
<reference evidence="12 13" key="1">
    <citation type="journal article" date="2014" name="Nat. Commun.">
        <title>Klebsormidium flaccidum genome reveals primary factors for plant terrestrial adaptation.</title>
        <authorList>
            <person name="Hori K."/>
            <person name="Maruyama F."/>
            <person name="Fujisawa T."/>
            <person name="Togashi T."/>
            <person name="Yamamoto N."/>
            <person name="Seo M."/>
            <person name="Sato S."/>
            <person name="Yamada T."/>
            <person name="Mori H."/>
            <person name="Tajima N."/>
            <person name="Moriyama T."/>
            <person name="Ikeuchi M."/>
            <person name="Watanabe M."/>
            <person name="Wada H."/>
            <person name="Kobayashi K."/>
            <person name="Saito M."/>
            <person name="Masuda T."/>
            <person name="Sasaki-Sekimoto Y."/>
            <person name="Mashiguchi K."/>
            <person name="Awai K."/>
            <person name="Shimojima M."/>
            <person name="Masuda S."/>
            <person name="Iwai M."/>
            <person name="Nobusawa T."/>
            <person name="Narise T."/>
            <person name="Kondo S."/>
            <person name="Saito H."/>
            <person name="Sato R."/>
            <person name="Murakawa M."/>
            <person name="Ihara Y."/>
            <person name="Oshima-Yamada Y."/>
            <person name="Ohtaka K."/>
            <person name="Satoh M."/>
            <person name="Sonobe K."/>
            <person name="Ishii M."/>
            <person name="Ohtani R."/>
            <person name="Kanamori-Sato M."/>
            <person name="Honoki R."/>
            <person name="Miyazaki D."/>
            <person name="Mochizuki H."/>
            <person name="Umetsu J."/>
            <person name="Higashi K."/>
            <person name="Shibata D."/>
            <person name="Kamiya Y."/>
            <person name="Sato N."/>
            <person name="Nakamura Y."/>
            <person name="Tabata S."/>
            <person name="Ida S."/>
            <person name="Kurokawa K."/>
            <person name="Ohta H."/>
        </authorList>
    </citation>
    <scope>NUCLEOTIDE SEQUENCE [LARGE SCALE GENOMIC DNA]</scope>
    <source>
        <strain evidence="12 13">NIES-2285</strain>
    </source>
</reference>
<dbReference type="Gene3D" id="3.20.20.150">
    <property type="entry name" value="Divalent-metal-dependent TIM barrel enzymes"/>
    <property type="match status" value="1"/>
</dbReference>
<feature type="binding site" evidence="6">
    <location>
        <begin position="582"/>
        <end position="583"/>
    </location>
    <ligand>
        <name>S-adenosyl-L-methionine</name>
        <dbReference type="ChEBI" id="CHEBI:59789"/>
    </ligand>
</feature>
<evidence type="ECO:0000259" key="11">
    <source>
        <dbReference type="Pfam" id="PF17286"/>
    </source>
</evidence>
<dbReference type="InterPro" id="IPR035247">
    <property type="entry name" value="PRMT5_TIM"/>
</dbReference>
<dbReference type="OrthoDB" id="1368803at2759"/>
<evidence type="ECO:0000256" key="4">
    <source>
        <dbReference type="PIRNR" id="PIRNR015894"/>
    </source>
</evidence>
<feature type="binding site" evidence="6">
    <location>
        <position position="554"/>
    </location>
    <ligand>
        <name>S-adenosyl-L-methionine</name>
        <dbReference type="ChEBI" id="CHEBI:59789"/>
    </ligand>
</feature>
<dbReference type="InterPro" id="IPR025799">
    <property type="entry name" value="Arg_MeTrfase"/>
</dbReference>
<dbReference type="FunFam" id="3.40.50.150:FF:000029">
    <property type="entry name" value="Protein arginine N-methyltransferase 5"/>
    <property type="match status" value="1"/>
</dbReference>
<evidence type="ECO:0000256" key="5">
    <source>
        <dbReference type="PIRSR" id="PIRSR015894-1"/>
    </source>
</evidence>
<accession>A0A1Y1IQL0</accession>
<dbReference type="Gene3D" id="3.40.50.150">
    <property type="entry name" value="Vaccinia Virus protein VP39"/>
    <property type="match status" value="1"/>
</dbReference>
<feature type="domain" description="PRMT5 TIM barrel" evidence="10">
    <location>
        <begin position="156"/>
        <end position="452"/>
    </location>
</feature>
<dbReference type="GO" id="GO:0016274">
    <property type="term" value="F:protein-arginine N-methyltransferase activity"/>
    <property type="evidence" value="ECO:0007669"/>
    <property type="project" value="InterPro"/>
</dbReference>
<keyword evidence="13" id="KW-1185">Reference proteome</keyword>
<feature type="binding site" evidence="6">
    <location>
        <begin position="495"/>
        <end position="496"/>
    </location>
    <ligand>
        <name>S-adenosyl-L-methionine</name>
        <dbReference type="ChEBI" id="CHEBI:59789"/>
    </ligand>
</feature>
<evidence type="ECO:0000259" key="9">
    <source>
        <dbReference type="Pfam" id="PF05185"/>
    </source>
</evidence>
<dbReference type="Gene3D" id="2.70.160.11">
    <property type="entry name" value="Hnrnp arginine n-methyltransferase1"/>
    <property type="match status" value="1"/>
</dbReference>
<dbReference type="EMBL" id="DF238188">
    <property type="protein sequence ID" value="GAQ92994.1"/>
    <property type="molecule type" value="Genomic_DNA"/>
</dbReference>
<keyword evidence="1 4" id="KW-0489">Methyltransferase</keyword>
<keyword evidence="3 4" id="KW-0949">S-adenosyl-L-methionine</keyword>
<dbReference type="OMA" id="IKYAWYE"/>
<dbReference type="PROSITE" id="PS51678">
    <property type="entry name" value="SAM_MT_PRMT"/>
    <property type="match status" value="1"/>
</dbReference>
<dbReference type="AlphaFoldDB" id="A0A1Y1IQL0"/>
<proteinExistence type="inferred from homology"/>
<sequence>MQNVLEADLPGAADALTSFLRRWHCSGATFIKVEQAPGFRLVSELAFWGFPPLSIALVDLRRYPLVSLSVHACPYCEQRSLVALIAAPPHHCAAPPPLVHLLRCLPPAPPSRVRASRAAMPLAQRSDDPSESRYCGVEAAYSADVAHTLHSSLDAGFDFVVAPLVDPLYRPSAVERSPDGSAPRIPFAGSDLDLAPSQWSSHVVGKVAPWLDLDGGDPGVARDSETALKQQLSWATHLSLQAVLLPPPLPLRCGNYARCVNQVLRGSATSATQLWLRIPALAPDLEAAEGTRHEDAAAQQREAVSGRRVNDSWEWWDHFRTLCEHHNQLSVALDCGSSLPSASALERWKGEPMRAVLLSSGAFLSNKRGFPCLSKRHQQFLATCFRHNIQVVLTDPDPSASAPAGAPLDVEGDTAPVGPPSTAEDGSNGHVTIPTRHPLRLHLEYIAHLYQKIPPPSEQDRFEAGYRDFLQAPLQPLMDNLEAQTYETFEKDAKKYSQYQLAVAGALRDRVPEEHAAATTTVVMVVGAGRGPLVRASLAAAHETQRRVRVYAVEKNPNAVVTLHHLVALEGWQDSVTIVSCDMRAWDAPEQADILVSELLGSFGDNELSPECLDGAQRFLKPDGISIPAEYTSYLAPITAAKLHADVRAYNDLEHFETAYVVKLHSVATLSPPQPVFTFAHPNRAAVIDNRRYTKLVFSTDEDAGSATLHGFAGYFDAVLYKDVHLGIEPATATPGMFSWFAIFFPLRSPLYLPAGADLEVHFWRCVGPTKVWYEWGVTAPTVSSIHNPNGRSYWVGL</sequence>
<dbReference type="Proteomes" id="UP000054558">
    <property type="component" value="Unassembled WGS sequence"/>
</dbReference>